<gene>
    <name evidence="9" type="ORF">METZ01_LOCUS22723</name>
</gene>
<dbReference type="InterPro" id="IPR036554">
    <property type="entry name" value="GHMP_kinase_C_sf"/>
</dbReference>
<feature type="domain" description="GHMP kinase N-terminal" evidence="7">
    <location>
        <begin position="81"/>
        <end position="156"/>
    </location>
</feature>
<dbReference type="PANTHER" id="PTHR20861:SF1">
    <property type="entry name" value="HOMOSERINE KINASE"/>
    <property type="match status" value="1"/>
</dbReference>
<dbReference type="GO" id="GO:0009088">
    <property type="term" value="P:threonine biosynthetic process"/>
    <property type="evidence" value="ECO:0007669"/>
    <property type="project" value="UniProtKB-KW"/>
</dbReference>
<sequence length="314" mass="33316">MNINHIKKAFAPASIGNVAVGFDMLGVALENIGDIVTAKRIKTKGIFIEEIIDIEGNPCSELSKISTENTASVSAKTLWSSVNEKGGVELVIHKGIPLQSGMGSSAASAVAGVVACNALLDNPLTTDGLLPFALEGEKIASGSIHADNVAPSLYGGMILCPYVLYPTVKKIEVPDDICSVLVHPDLLVNTKESRNQLSSKYSMNQWLSQQGYLAGFLVGLNSNDKDLIKQSLKDVLIEPQRSSSVPCFESVKQVAIESGALGCSLSGSGPSIFALCETSKANDIREKMVRVCQSKKLECQSWISSMNASGARLV</sequence>
<evidence type="ECO:0000313" key="9">
    <source>
        <dbReference type="EMBL" id="SUZ69869.1"/>
    </source>
</evidence>
<dbReference type="Pfam" id="PF08544">
    <property type="entry name" value="GHMP_kinases_C"/>
    <property type="match status" value="1"/>
</dbReference>
<dbReference type="InterPro" id="IPR000870">
    <property type="entry name" value="Homoserine_kinase"/>
</dbReference>
<dbReference type="Gene3D" id="3.30.230.10">
    <property type="match status" value="1"/>
</dbReference>
<accession>A0A381PV98</accession>
<dbReference type="SUPFAM" id="SSF55060">
    <property type="entry name" value="GHMP Kinase, C-terminal domain"/>
    <property type="match status" value="1"/>
</dbReference>
<dbReference type="SUPFAM" id="SSF54211">
    <property type="entry name" value="Ribosomal protein S5 domain 2-like"/>
    <property type="match status" value="1"/>
</dbReference>
<protein>
    <recommendedName>
        <fullName evidence="10">Homoserine kinase</fullName>
    </recommendedName>
</protein>
<keyword evidence="2" id="KW-0808">Transferase</keyword>
<dbReference type="AlphaFoldDB" id="A0A381PV98"/>
<evidence type="ECO:0000256" key="6">
    <source>
        <dbReference type="ARBA" id="ARBA00022840"/>
    </source>
</evidence>
<evidence type="ECO:0000256" key="4">
    <source>
        <dbReference type="ARBA" id="ARBA00022741"/>
    </source>
</evidence>
<proteinExistence type="inferred from homology"/>
<dbReference type="Pfam" id="PF00288">
    <property type="entry name" value="GHMP_kinases_N"/>
    <property type="match status" value="1"/>
</dbReference>
<dbReference type="GO" id="GO:0005524">
    <property type="term" value="F:ATP binding"/>
    <property type="evidence" value="ECO:0007669"/>
    <property type="project" value="UniProtKB-KW"/>
</dbReference>
<keyword evidence="3" id="KW-0791">Threonine biosynthesis</keyword>
<keyword evidence="1" id="KW-0028">Amino-acid biosynthesis</keyword>
<dbReference type="HAMAP" id="MF_00384">
    <property type="entry name" value="Homoser_kinase"/>
    <property type="match status" value="1"/>
</dbReference>
<evidence type="ECO:0000256" key="3">
    <source>
        <dbReference type="ARBA" id="ARBA00022697"/>
    </source>
</evidence>
<keyword evidence="6" id="KW-0067">ATP-binding</keyword>
<evidence type="ECO:0008006" key="10">
    <source>
        <dbReference type="Google" id="ProtNLM"/>
    </source>
</evidence>
<keyword evidence="5" id="KW-0418">Kinase</keyword>
<evidence type="ECO:0000256" key="1">
    <source>
        <dbReference type="ARBA" id="ARBA00022605"/>
    </source>
</evidence>
<evidence type="ECO:0000256" key="5">
    <source>
        <dbReference type="ARBA" id="ARBA00022777"/>
    </source>
</evidence>
<dbReference type="InterPro" id="IPR013750">
    <property type="entry name" value="GHMP_kinase_C_dom"/>
</dbReference>
<evidence type="ECO:0000256" key="2">
    <source>
        <dbReference type="ARBA" id="ARBA00022679"/>
    </source>
</evidence>
<evidence type="ECO:0000259" key="8">
    <source>
        <dbReference type="Pfam" id="PF08544"/>
    </source>
</evidence>
<dbReference type="NCBIfam" id="NF002288">
    <property type="entry name" value="PRK01212.1-4"/>
    <property type="match status" value="1"/>
</dbReference>
<dbReference type="PANTHER" id="PTHR20861">
    <property type="entry name" value="HOMOSERINE/4-DIPHOSPHOCYTIDYL-2-C-METHYL-D-ERYTHRITOL KINASE"/>
    <property type="match status" value="1"/>
</dbReference>
<dbReference type="PRINTS" id="PR00958">
    <property type="entry name" value="HOMSERKINASE"/>
</dbReference>
<evidence type="ECO:0000259" key="7">
    <source>
        <dbReference type="Pfam" id="PF00288"/>
    </source>
</evidence>
<dbReference type="NCBIfam" id="TIGR00191">
    <property type="entry name" value="thrB"/>
    <property type="match status" value="1"/>
</dbReference>
<dbReference type="PIRSF" id="PIRSF000676">
    <property type="entry name" value="Homoser_kin"/>
    <property type="match status" value="1"/>
</dbReference>
<dbReference type="InterPro" id="IPR014721">
    <property type="entry name" value="Ribsml_uS5_D2-typ_fold_subgr"/>
</dbReference>
<dbReference type="EMBL" id="UINC01001073">
    <property type="protein sequence ID" value="SUZ69869.1"/>
    <property type="molecule type" value="Genomic_DNA"/>
</dbReference>
<organism evidence="9">
    <name type="scientific">marine metagenome</name>
    <dbReference type="NCBI Taxonomy" id="408172"/>
    <lineage>
        <taxon>unclassified sequences</taxon>
        <taxon>metagenomes</taxon>
        <taxon>ecological metagenomes</taxon>
    </lineage>
</organism>
<feature type="domain" description="GHMP kinase C-terminal" evidence="8">
    <location>
        <begin position="219"/>
        <end position="291"/>
    </location>
</feature>
<reference evidence="9" key="1">
    <citation type="submission" date="2018-05" db="EMBL/GenBank/DDBJ databases">
        <authorList>
            <person name="Lanie J.A."/>
            <person name="Ng W.-L."/>
            <person name="Kazmierczak K.M."/>
            <person name="Andrzejewski T.M."/>
            <person name="Davidsen T.M."/>
            <person name="Wayne K.J."/>
            <person name="Tettelin H."/>
            <person name="Glass J.I."/>
            <person name="Rusch D."/>
            <person name="Podicherti R."/>
            <person name="Tsui H.-C.T."/>
            <person name="Winkler M.E."/>
        </authorList>
    </citation>
    <scope>NUCLEOTIDE SEQUENCE</scope>
</reference>
<dbReference type="InterPro" id="IPR020568">
    <property type="entry name" value="Ribosomal_Su5_D2-typ_SF"/>
</dbReference>
<name>A0A381PV98_9ZZZZ</name>
<dbReference type="Gene3D" id="3.30.70.890">
    <property type="entry name" value="GHMP kinase, C-terminal domain"/>
    <property type="match status" value="1"/>
</dbReference>
<dbReference type="InterPro" id="IPR006204">
    <property type="entry name" value="GHMP_kinase_N_dom"/>
</dbReference>
<keyword evidence="4" id="KW-0547">Nucleotide-binding</keyword>
<dbReference type="GO" id="GO:0004413">
    <property type="term" value="F:homoserine kinase activity"/>
    <property type="evidence" value="ECO:0007669"/>
    <property type="project" value="InterPro"/>
</dbReference>